<feature type="compositionally biased region" description="Basic and acidic residues" evidence="10">
    <location>
        <begin position="219"/>
        <end position="229"/>
    </location>
</feature>
<feature type="compositionally biased region" description="Polar residues" evidence="10">
    <location>
        <begin position="2744"/>
        <end position="2756"/>
    </location>
</feature>
<feature type="compositionally biased region" description="Basic and acidic residues" evidence="10">
    <location>
        <begin position="1797"/>
        <end position="1807"/>
    </location>
</feature>
<dbReference type="SMART" id="SM00384">
    <property type="entry name" value="AT_hook"/>
    <property type="match status" value="2"/>
</dbReference>
<feature type="compositionally biased region" description="Basic and acidic residues" evidence="10">
    <location>
        <begin position="1981"/>
        <end position="1990"/>
    </location>
</feature>
<evidence type="ECO:0000256" key="4">
    <source>
        <dbReference type="ARBA" id="ARBA00023117"/>
    </source>
</evidence>
<reference evidence="13" key="1">
    <citation type="submission" date="2015-01" db="EMBL/GenBank/DDBJ databases">
        <authorList>
            <person name="Aksoy S."/>
            <person name="Warren W."/>
            <person name="Wilson R.K."/>
        </authorList>
    </citation>
    <scope>NUCLEOTIDE SEQUENCE [LARGE SCALE GENOMIC DNA]</scope>
    <source>
        <strain evidence="13">IAEA</strain>
    </source>
</reference>
<dbReference type="InterPro" id="IPR022591">
    <property type="entry name" value="TAF1_HAT_dom"/>
</dbReference>
<feature type="domain" description="Bromo" evidence="11">
    <location>
        <begin position="3072"/>
        <end position="3142"/>
    </location>
</feature>
<dbReference type="GO" id="GO:0016251">
    <property type="term" value="F:RNA polymerase II general transcription initiation factor activity"/>
    <property type="evidence" value="ECO:0007669"/>
    <property type="project" value="InterPro"/>
</dbReference>
<dbReference type="InterPro" id="IPR040240">
    <property type="entry name" value="TAF1"/>
</dbReference>
<feature type="compositionally biased region" description="Low complexity" evidence="10">
    <location>
        <begin position="3753"/>
        <end position="3765"/>
    </location>
</feature>
<comment type="similarity">
    <text evidence="2">Belongs to the TAF1 family.</text>
</comment>
<dbReference type="Gene3D" id="1.20.920.10">
    <property type="entry name" value="Bromodomain-like"/>
    <property type="match status" value="4"/>
</dbReference>
<protein>
    <recommendedName>
        <fullName evidence="7">Transcription initiation factor TFIID subunit 1</fullName>
    </recommendedName>
</protein>
<dbReference type="PANTHER" id="PTHR13900">
    <property type="entry name" value="TRANSCRIPTION INITIATION FACTOR TFIID"/>
    <property type="match status" value="1"/>
</dbReference>
<feature type="compositionally biased region" description="Basic and acidic residues" evidence="10">
    <location>
        <begin position="403"/>
        <end position="412"/>
    </location>
</feature>
<dbReference type="GO" id="GO:0051123">
    <property type="term" value="P:RNA polymerase II preinitiation complex assembly"/>
    <property type="evidence" value="ECO:0007669"/>
    <property type="project" value="TreeGrafter"/>
</dbReference>
<dbReference type="Pfam" id="PF24964">
    <property type="entry name" value="DUF7769"/>
    <property type="match status" value="1"/>
</dbReference>
<feature type="region of interest" description="Disordered" evidence="10">
    <location>
        <begin position="1919"/>
        <end position="1938"/>
    </location>
</feature>
<dbReference type="CDD" id="cd05511">
    <property type="entry name" value="Bromo_TFIID"/>
    <property type="match status" value="3"/>
</dbReference>
<feature type="region of interest" description="Disordered" evidence="10">
    <location>
        <begin position="3753"/>
        <end position="3793"/>
    </location>
</feature>
<feature type="region of interest" description="Disordered" evidence="10">
    <location>
        <begin position="2037"/>
        <end position="2084"/>
    </location>
</feature>
<dbReference type="Pfam" id="PF15288">
    <property type="entry name" value="zf-CCHC_6"/>
    <property type="match status" value="2"/>
</dbReference>
<feature type="region of interest" description="Disordered" evidence="10">
    <location>
        <begin position="80"/>
        <end position="233"/>
    </location>
</feature>
<dbReference type="PRINTS" id="PR00503">
    <property type="entry name" value="BROMODOMAIN"/>
</dbReference>
<evidence type="ECO:0000259" key="11">
    <source>
        <dbReference type="PROSITE" id="PS50014"/>
    </source>
</evidence>
<feature type="compositionally biased region" description="Basic and acidic residues" evidence="10">
    <location>
        <begin position="1334"/>
        <end position="1347"/>
    </location>
</feature>
<evidence type="ECO:0000256" key="10">
    <source>
        <dbReference type="SAM" id="MobiDB-lite"/>
    </source>
</evidence>
<feature type="domain" description="Bromo" evidence="11">
    <location>
        <begin position="1616"/>
        <end position="1674"/>
    </location>
</feature>
<dbReference type="GO" id="GO:0004402">
    <property type="term" value="F:histone acetyltransferase activity"/>
    <property type="evidence" value="ECO:0007669"/>
    <property type="project" value="InterPro"/>
</dbReference>
<accession>A0A1B0BLX7</accession>
<feature type="region of interest" description="Disordered" evidence="10">
    <location>
        <begin position="2743"/>
        <end position="2802"/>
    </location>
</feature>
<dbReference type="InterPro" id="IPR036427">
    <property type="entry name" value="Bromodomain-like_sf"/>
</dbReference>
<dbReference type="SUPFAM" id="SSF47370">
    <property type="entry name" value="Bromodomain"/>
    <property type="match status" value="4"/>
</dbReference>
<evidence type="ECO:0000313" key="13">
    <source>
        <dbReference type="Proteomes" id="UP000092460"/>
    </source>
</evidence>
<dbReference type="Pfam" id="PF09247">
    <property type="entry name" value="TBP-binding"/>
    <property type="match status" value="1"/>
</dbReference>
<feature type="region of interest" description="Disordered" evidence="10">
    <location>
        <begin position="1031"/>
        <end position="1050"/>
    </location>
</feature>
<dbReference type="PROSITE" id="PS50014">
    <property type="entry name" value="BROMODOMAIN_2"/>
    <property type="match status" value="4"/>
</dbReference>
<dbReference type="InterPro" id="IPR017956">
    <property type="entry name" value="AT_hook_DNA-bd_motif"/>
</dbReference>
<dbReference type="Proteomes" id="UP000092460">
    <property type="component" value="Unassembled WGS sequence"/>
</dbReference>
<organism evidence="12 13">
    <name type="scientific">Glossina palpalis gambiensis</name>
    <dbReference type="NCBI Taxonomy" id="67801"/>
    <lineage>
        <taxon>Eukaryota</taxon>
        <taxon>Metazoa</taxon>
        <taxon>Ecdysozoa</taxon>
        <taxon>Arthropoda</taxon>
        <taxon>Hexapoda</taxon>
        <taxon>Insecta</taxon>
        <taxon>Pterygota</taxon>
        <taxon>Neoptera</taxon>
        <taxon>Endopterygota</taxon>
        <taxon>Diptera</taxon>
        <taxon>Brachycera</taxon>
        <taxon>Muscomorpha</taxon>
        <taxon>Hippoboscoidea</taxon>
        <taxon>Glossinidae</taxon>
        <taxon>Glossina</taxon>
    </lineage>
</organism>
<dbReference type="SUPFAM" id="SSF47055">
    <property type="entry name" value="TAF(II)230 TBP-binding fragment"/>
    <property type="match status" value="1"/>
</dbReference>
<feature type="compositionally biased region" description="Basic and acidic residues" evidence="10">
    <location>
        <begin position="1034"/>
        <end position="1043"/>
    </location>
</feature>
<keyword evidence="9" id="KW-0175">Coiled coil</keyword>
<feature type="compositionally biased region" description="Gly residues" evidence="10">
    <location>
        <begin position="14"/>
        <end position="23"/>
    </location>
</feature>
<dbReference type="SMART" id="SM00297">
    <property type="entry name" value="BROMO"/>
    <property type="match status" value="4"/>
</dbReference>
<evidence type="ECO:0000256" key="8">
    <source>
        <dbReference type="PROSITE-ProRule" id="PRU00035"/>
    </source>
</evidence>
<feature type="coiled-coil region" evidence="9">
    <location>
        <begin position="1571"/>
        <end position="1598"/>
    </location>
</feature>
<feature type="coiled-coil region" evidence="9">
    <location>
        <begin position="3271"/>
        <end position="3298"/>
    </location>
</feature>
<feature type="region of interest" description="Disordered" evidence="10">
    <location>
        <begin position="386"/>
        <end position="415"/>
    </location>
</feature>
<dbReference type="InterPro" id="IPR001487">
    <property type="entry name" value="Bromodomain"/>
</dbReference>
<comment type="subcellular location">
    <subcellularLocation>
        <location evidence="1">Nucleus</location>
    </subcellularLocation>
</comment>
<proteinExistence type="inferred from homology"/>
<feature type="region of interest" description="Disordered" evidence="10">
    <location>
        <begin position="280"/>
        <end position="328"/>
    </location>
</feature>
<feature type="compositionally biased region" description="Basic and acidic residues" evidence="10">
    <location>
        <begin position="88"/>
        <end position="98"/>
    </location>
</feature>
<evidence type="ECO:0000256" key="5">
    <source>
        <dbReference type="ARBA" id="ARBA00023163"/>
    </source>
</evidence>
<feature type="compositionally biased region" description="Polar residues" evidence="10">
    <location>
        <begin position="1772"/>
        <end position="1796"/>
    </location>
</feature>
<dbReference type="InterPro" id="IPR009067">
    <property type="entry name" value="TAF_II_230-bd"/>
</dbReference>
<keyword evidence="3" id="KW-0805">Transcription regulation</keyword>
<dbReference type="GO" id="GO:0017025">
    <property type="term" value="F:TBP-class protein binding"/>
    <property type="evidence" value="ECO:0007669"/>
    <property type="project" value="InterPro"/>
</dbReference>
<reference evidence="12" key="2">
    <citation type="submission" date="2020-05" db="UniProtKB">
        <authorList>
            <consortium name="EnsemblMetazoa"/>
        </authorList>
    </citation>
    <scope>IDENTIFICATION</scope>
    <source>
        <strain evidence="12">IAEA</strain>
    </source>
</reference>
<evidence type="ECO:0000256" key="6">
    <source>
        <dbReference type="ARBA" id="ARBA00023242"/>
    </source>
</evidence>
<dbReference type="Gene3D" id="1.10.1100.10">
    <property type="entry name" value="TAFII-230 TBP-binding domain"/>
    <property type="match status" value="1"/>
</dbReference>
<keyword evidence="6" id="KW-0539">Nucleus</keyword>
<dbReference type="EnsemblMetazoa" id="GPPI034248-RA">
    <property type="protein sequence ID" value="GPPI034248-PA"/>
    <property type="gene ID" value="GPPI034248"/>
</dbReference>
<feature type="coiled-coil region" evidence="9">
    <location>
        <begin position="1273"/>
        <end position="1307"/>
    </location>
</feature>
<evidence type="ECO:0000256" key="3">
    <source>
        <dbReference type="ARBA" id="ARBA00023015"/>
    </source>
</evidence>
<dbReference type="FunFam" id="1.20.920.10:FF:000039">
    <property type="entry name" value="Transcription initiation factor TFIID subunit"/>
    <property type="match status" value="2"/>
</dbReference>
<dbReference type="STRING" id="67801.A0A1B0BLX7"/>
<name>A0A1B0BLX7_9MUSC</name>
<evidence type="ECO:0000256" key="1">
    <source>
        <dbReference type="ARBA" id="ARBA00004123"/>
    </source>
</evidence>
<dbReference type="Pfam" id="PF12157">
    <property type="entry name" value="DUF3591"/>
    <property type="match status" value="2"/>
</dbReference>
<evidence type="ECO:0000256" key="7">
    <source>
        <dbReference type="ARBA" id="ARBA00040102"/>
    </source>
</evidence>
<sequence length="3793" mass="430314">MDSDSDDEGSVGNDNGGGGSNSGGGFGIDLTGILFGNIDSEGKLIDDDDAGAAFDPEMREHLSSLAKMGLNTILSEVIDHEEMENDDDEKKSISDFDALKSGNLDSKEDEDEASGEIAKDANAIDYSDITELSEDCPRTPPVSAEETVVTTESNIEDLEDAIPASKVEARLISTQPLAKDDKELMPPPSAPSRGQSSTANPEANSKQGAAETSSNNDVQPEKPLERKLDTPLADMLPTKYANVDVRELFPDFRPDKVLRFSRLFGPGKPSSLPQIWRHVKKRRRKRKQSYDHKFFNLNSDSTSDSEEPRKKGFGLHYGPDPTPTQCMSDDEDKLLSIFKDEDIKQEGPESGDSGDNKPKIADWRYGPAQIWYDMLDVPDSGEGFNYGFKKRQGQKNAKGSMKSKKEEKELKPPVDNGGIAEDAFLMVSQLHWEDEVVWDGNEIKAKVLQKLNSKTNAAGWLPSSGSRAFTPAGKTLPVTSATTGKMSGSNNPPSSKQKANQNLPPKVPEVVDDTWYSIFPVENEELIYSKWEDEIIWDAEQMTKIPKPKVLTLDPNDENIILGIPDDIDPSKINKNTGPPPKIKIPHPHVKKSKILLGKAGVINVLAEDTPPPPPKSPDRDPFNISNDSYYMRKTEPALRLKVGASFMPHSTPVVELRSPFIPTHMGPIKLRSFHRPPLKKYSHGTLAQPVAHSVLPLLKNINKKAKQRDMERIASGGGDVFFMRNPEDLSGKDGDIILAEFCEEHPPLMNQVGMCSIIKNYYKRKAGKDTNGPQGFKYGEVALAHTSPFLGILHQGQCIQALENCMYRAPLYPHNVNITDFLIIRTRNNYWIREFNALFTVGQECPLYEVPGPNSKRANNFTRDFLQVFIYRLFWKSRDEPRRIRMDDIKHAFPAHSESSIRKRLKQCADFKRTGMDSNWWVIKPDFRLPSEEEIRAMVSPEQCCAYFSMIAAEQRLKDAGYGEKFLFAPQDDDDEEAQLKLDDEVKVAPWNTTRAYMQAMRGKCLLQLTGPADPTGCGEGFSYVRVPNKPTQTKEEQESQPKRTVTGTDADLRRLPLQRAKELLRTYKVPEEEIKKLSRWEVIDVVRTLSTEKAKAGEQGMDKFSRGNRFSIAEHQERYKEECQRIFDLQNRVLASSEVLSTDEDESSASEESDLEELGKNLENMLSNKKTSTQLSMEREEQERREMFKKFVENEDGNKNKGDKSKDGAGNSSQQVVANPNQGRILKITRTFKDQEGKEFTRVETVRRQPVIDAYIKIRTTKDEQFIKQFATLDEQQKEEMKREKRRIQEQLRRIKRNQERERLAQLAQNQKLQPGGMPQNLGDPKSSTSSSHKERDTSHKEVSPSRKKFKLKPDLKLKCGACGQVGHMRTNKACPLYTGTQGPAPIMNTTVPEEPEEEIEKEVNCDDDDLVNVDGTKVTLSSKVLKRHEDGRGRKALLLKVPKEKGQRKRRMPGDLHCDYLQRHNKTANRRRTDPVVVLSSILEEILNELRSLPDVTPFMFPVNSKLVPDYYHIVTKPMDLQTMRENIRQKRYHSREEFLADLNQIVENSTLYNGPRSSFTIAAQRMLKNCFDLLAEKEDKLMRLEKAINPLLDDDDQVALSFIFEKLHGKIKSMQESWPFLKPVNKKQVKDYYTVIKRPIDLETIGKNVEVIDHEEMENDDDEKKSISDFDALKSGNLDSKEDEDEASGEIAKDANAIDYSDITELSEDCPRTPPVSAEETVVTTESNIEDLEDAIPASKVEARLISTQPLAKDDKELMPPPSAPARGQSSTANPEANSKQGAAETSSNNDVQPEKPLERKLDTPLADMLPTKYANVDVRELFPDFRPDKVLRFSRLFGPGKPSSLPQIWRHVKKRRRKRKQSYDHKFFNLNSDSTSDSEEPRKKGFGLHYGPDPTPTQCMSDDEDKLLSIFKDEDIKQEGPESGDSGDNKPKIADWRYGPAQIWYDMLDVPDSGEGFNYGFKKRQGQKNAKGSMKSKKEEKELKPPVDNGGIAEDAFLMVSQLHWEDEVVWDGNEIKAKVLQKLNSKTNAAGWLPSSGSRAFTPAGKTLPVTSATTGKMSGSNNPPSSKQKANQNLPPKVPEVVDDTWYSIFPVENEELIYSKWEDEIIWDAEQMTKIPKPKVLTLDPNDENIILGIPDDIDPSKINKNTGPPPKIKIPHPHVKKSKILLGKAGVINVLAEDTPPPPPKSPDRDPFNISNDSYYMRKTEPALRLKVGASFMPHSTPVVELRSPFIPTHMGPIKLRSFHRPPLKKYSHGTLAQPVAHSVLPLLKNINKKAKQRDMERIASGGGDVFFMRNPEDLSGKDGDIILAEFCEEHPPLMNQVGMCSIIKNYYKRKAGKDTNGPQGFKYGEVALAHTSPFLGILHQGQCIQALENCMYRAPLYPHNVNITDFLIIRTRNNYWIREFNALFTVGQECPLYEVPGPNSKRANNFTRDFLQVFIYRLFWKSRDEPRRIRMDDIKHAFPAHSESSIRKRLKQCADFKRTGMDSNWWVIKPDFRLPSEEEIRAMVSPEQCCAYFSMIAAEQRLKDAGYGEKFLFAPQDDDDEEAQLKLDDEVKVAPWNTTRAYMQAMRGKCLLQLTGPADPTGCGEGFSYVRVPNKPTQTKEEQESQPKRTVTGTDADLRRLPLQRAKELLRTYKVPEEEIKKLSRWEVIDVVRTLSTEKAKAGEQGMDKFSRGNRFSIAEHQERYKEECQRIFDLQNRVLASSEVLSTDEDESSASEESDLEELGKNLENMLSNKKTSTQLSMEREEQERREMFKKFVENEDGNKNKGDKSKDGAGNSSQQVVANPNQGRILKITRTFKDQEGKEFTRVETVRRQPVIDAYIKIRTTKDEQFIKQFATLDEQQKEEMKREKRRIQEQLRRIKRNQERERLAQLAQNQKLQPGGMPQNLGDPKSSTSSSHKERDTSHKEVSPSRKKFKLKPDLKLKCGACGQVGHMRTNKACPLYTGTQGPAPIMNTTVPEEPEEEIEKEVNCDDDDLVNVDGTKVTLSSKVLKRHEDGRGRKALLLKVPKEKGQRKRRMPGDLHCDYLQRHNKTANRRRTDPVVVLSSILEEILNELRSLPDVTPFMFPVNSKLVPDYYHIVTKPMDLQTMRENIRQKRYHSREEFLADLNQIVENSTLYNGPRSSFTIAAQRMLKNCFDLLAEKEDKLMRLEKAINPLLDDDDQVALSFIFEKLHGKIKSMQESWPFLKPVNKKQVKDYYTVIKRPIDLETIGKNVEAHRYHSRAEFLADIELIATNCEQYNGGESRFTKNAKHIYEYARSQLEEFAEHCSQLEQNISKVQERARADADLDDAWCGDEQDYDYMRMSHSSTPEFIDVESNDRPVTSTFTPTMQRGIGGNITLSTGMPTANLSDSTIPQQPTSDVKRGRGRPRKQRDTVEGVKYIANAVKRGRGRPRKDSLASNLSNPHNSSFLEEDCVKLRKRSSKTQQLTLNQRNGILQRLLQYRKGDKLQHGAINVVAADFHVSRITVSKIWHIAKRQYSAGQKFADVSSRKKKNCGRKRKDYSDNLAKMKDIPKNCCGSIRSLSAALDIPKSTLFDIFKRDLQCSTDDDDEEFQEVSEDENNAASILDQGERIQTANTVISEGNNTLIDAANIKTEMKMEPLQMGGDDSMDLDPNYDPSDFLTMHNRLGNQQIDNQQQQQQQQQQSFTQFLPAEENQNSVDAQIAGNQQNISQLPLIMSGNDNVGIDEDLAISESDEEDECGQKVTVKTEVFNESLNEDQINSANLMANEMLTAQSNQEQQQQQLMQNVAPYGLQASKEEPNTPDDNDDDGWLRF</sequence>
<feature type="compositionally biased region" description="Polar residues" evidence="10">
    <location>
        <begin position="3364"/>
        <end position="3377"/>
    </location>
</feature>
<feature type="region of interest" description="Disordered" evidence="10">
    <location>
        <begin position="1165"/>
        <end position="1224"/>
    </location>
</feature>
<feature type="compositionally biased region" description="Basic and acidic residues" evidence="10">
    <location>
        <begin position="2612"/>
        <end position="2621"/>
    </location>
</feature>
<feature type="region of interest" description="Disordered" evidence="10">
    <location>
        <begin position="3364"/>
        <end position="3392"/>
    </location>
</feature>
<dbReference type="InterPro" id="IPR041670">
    <property type="entry name" value="Znf-CCHC_6"/>
</dbReference>
<feature type="coiled-coil region" evidence="9">
    <location>
        <begin position="2851"/>
        <end position="2885"/>
    </location>
</feature>
<dbReference type="InterPro" id="IPR056671">
    <property type="entry name" value="DUF7769"/>
</dbReference>
<dbReference type="GO" id="GO:0005669">
    <property type="term" value="C:transcription factor TFIID complex"/>
    <property type="evidence" value="ECO:0007669"/>
    <property type="project" value="InterPro"/>
</dbReference>
<dbReference type="Pfam" id="PF00439">
    <property type="entry name" value="Bromodomain"/>
    <property type="match status" value="4"/>
</dbReference>
<feature type="compositionally biased region" description="Polar residues" evidence="10">
    <location>
        <begin position="1166"/>
        <end position="1178"/>
    </location>
</feature>
<feature type="domain" description="Bromo" evidence="11">
    <location>
        <begin position="3194"/>
        <end position="3264"/>
    </location>
</feature>
<feature type="region of interest" description="Disordered" evidence="10">
    <location>
        <begin position="2889"/>
        <end position="2930"/>
    </location>
</feature>
<feature type="region of interest" description="Disordered" evidence="10">
    <location>
        <begin position="1657"/>
        <end position="1740"/>
    </location>
</feature>
<feature type="compositionally biased region" description="Acidic residues" evidence="10">
    <location>
        <begin position="3780"/>
        <end position="3793"/>
    </location>
</feature>
<feature type="domain" description="Bromo" evidence="11">
    <location>
        <begin position="1494"/>
        <end position="1564"/>
    </location>
</feature>
<feature type="region of interest" description="Disordered" evidence="10">
    <location>
        <begin position="1858"/>
        <end position="1906"/>
    </location>
</feature>
<feature type="region of interest" description="Disordered" evidence="10">
    <location>
        <begin position="1754"/>
        <end position="1811"/>
    </location>
</feature>
<feature type="region of interest" description="Disordered" evidence="10">
    <location>
        <begin position="1311"/>
        <end position="1352"/>
    </location>
</feature>
<feature type="compositionally biased region" description="Polar residues" evidence="10">
    <location>
        <begin position="2055"/>
        <end position="2081"/>
    </location>
</feature>
<feature type="region of interest" description="Disordered" evidence="10">
    <location>
        <begin position="1"/>
        <end position="23"/>
    </location>
</feature>
<dbReference type="PANTHER" id="PTHR13900:SF0">
    <property type="entry name" value="TRANSCRIPTION INITIATION FACTOR TFIID SUBUNIT 1"/>
    <property type="match status" value="1"/>
</dbReference>
<keyword evidence="13" id="KW-1185">Reference proteome</keyword>
<dbReference type="GO" id="GO:0003677">
    <property type="term" value="F:DNA binding"/>
    <property type="evidence" value="ECO:0007669"/>
    <property type="project" value="InterPro"/>
</dbReference>
<feature type="compositionally biased region" description="Basic and acidic residues" evidence="10">
    <location>
        <begin position="2757"/>
        <end position="2787"/>
    </location>
</feature>
<feature type="region of interest" description="Disordered" evidence="10">
    <location>
        <begin position="2609"/>
        <end position="2628"/>
    </location>
</feature>
<feature type="compositionally biased region" description="Basic and acidic residues" evidence="10">
    <location>
        <begin position="1179"/>
        <end position="1209"/>
    </location>
</feature>
<feature type="region of interest" description="Disordered" evidence="10">
    <location>
        <begin position="459"/>
        <end position="506"/>
    </location>
</feature>
<feature type="region of interest" description="Disordered" evidence="10">
    <location>
        <begin position="1964"/>
        <end position="1993"/>
    </location>
</feature>
<evidence type="ECO:0000313" key="12">
    <source>
        <dbReference type="EnsemblMetazoa" id="GPPI034248-PA"/>
    </source>
</evidence>
<dbReference type="InterPro" id="IPR036741">
    <property type="entry name" value="TAFII-230_TBP-bd_sf"/>
</dbReference>
<feature type="compositionally biased region" description="Basic and acidic residues" evidence="10">
    <location>
        <begin position="2912"/>
        <end position="2925"/>
    </location>
</feature>
<feature type="coiled-coil region" evidence="9">
    <location>
        <begin position="3149"/>
        <end position="3176"/>
    </location>
</feature>
<keyword evidence="4 8" id="KW-0103">Bromodomain</keyword>
<dbReference type="InterPro" id="IPR018359">
    <property type="entry name" value="Bromodomain_CS"/>
</dbReference>
<dbReference type="EMBL" id="JXJN01016598">
    <property type="status" value="NOT_ANNOTATED_CDS"/>
    <property type="molecule type" value="Genomic_DNA"/>
</dbReference>
<dbReference type="PROSITE" id="PS00633">
    <property type="entry name" value="BROMODOMAIN_1"/>
    <property type="match status" value="3"/>
</dbReference>
<feature type="region of interest" description="Disordered" evidence="10">
    <location>
        <begin position="341"/>
        <end position="360"/>
    </location>
</feature>
<feature type="compositionally biased region" description="Polar residues" evidence="10">
    <location>
        <begin position="477"/>
        <end position="503"/>
    </location>
</feature>
<feature type="region of interest" description="Disordered" evidence="10">
    <location>
        <begin position="3621"/>
        <end position="3641"/>
    </location>
</feature>
<evidence type="ECO:0000256" key="2">
    <source>
        <dbReference type="ARBA" id="ARBA00009064"/>
    </source>
</evidence>
<evidence type="ECO:0000256" key="9">
    <source>
        <dbReference type="SAM" id="Coils"/>
    </source>
</evidence>
<feature type="compositionally biased region" description="Polar residues" evidence="10">
    <location>
        <begin position="192"/>
        <end position="218"/>
    </location>
</feature>
<dbReference type="VEuPathDB" id="VectorBase:GPPI034248"/>
<dbReference type="FunFam" id="1.20.920.10:FF:000051">
    <property type="entry name" value="Transcription initiation factor TFIID subunit"/>
    <property type="match status" value="1"/>
</dbReference>
<feature type="compositionally biased region" description="Basic and acidic residues" evidence="10">
    <location>
        <begin position="1666"/>
        <end position="1676"/>
    </location>
</feature>
<keyword evidence="5" id="KW-0804">Transcription</keyword>